<feature type="transmembrane region" description="Helical" evidence="6">
    <location>
        <begin position="75"/>
        <end position="93"/>
    </location>
</feature>
<dbReference type="FunFam" id="1.20.1260.100:FF:000001">
    <property type="entry name" value="translocator protein 2"/>
    <property type="match status" value="1"/>
</dbReference>
<keyword evidence="4 6" id="KW-1133">Transmembrane helix</keyword>
<evidence type="ECO:0000313" key="7">
    <source>
        <dbReference type="EMBL" id="MBU3838287.1"/>
    </source>
</evidence>
<sequence>MKRVINYIWPVLLCFGIGFAASKLQAESMMEWYPHLNKSGLTPPNIAFPIAWSIIYLLMGLSFGRMLNHGNKKGILIWTVQLVFNFLWSILFFTMRMPLWGFVDILLLDASVLGFMMVAYKKDKPSFYMFVPYILWLVIATYLNGYILFNN</sequence>
<evidence type="ECO:0000256" key="2">
    <source>
        <dbReference type="ARBA" id="ARBA00007524"/>
    </source>
</evidence>
<evidence type="ECO:0000313" key="8">
    <source>
        <dbReference type="Proteomes" id="UP000783796"/>
    </source>
</evidence>
<organism evidence="7 8">
    <name type="scientific">Candidatus Phocaeicola faecigallinarum</name>
    <dbReference type="NCBI Taxonomy" id="2838732"/>
    <lineage>
        <taxon>Bacteria</taxon>
        <taxon>Pseudomonadati</taxon>
        <taxon>Bacteroidota</taxon>
        <taxon>Bacteroidia</taxon>
        <taxon>Bacteroidales</taxon>
        <taxon>Bacteroidaceae</taxon>
        <taxon>Phocaeicola</taxon>
    </lineage>
</organism>
<comment type="caution">
    <text evidence="7">The sequence shown here is derived from an EMBL/GenBank/DDBJ whole genome shotgun (WGS) entry which is preliminary data.</text>
</comment>
<dbReference type="Pfam" id="PF03073">
    <property type="entry name" value="TspO_MBR"/>
    <property type="match status" value="1"/>
</dbReference>
<reference evidence="7" key="1">
    <citation type="journal article" date="2021" name="PeerJ">
        <title>Extensive microbial diversity within the chicken gut microbiome revealed by metagenomics and culture.</title>
        <authorList>
            <person name="Gilroy R."/>
            <person name="Ravi A."/>
            <person name="Getino M."/>
            <person name="Pursley I."/>
            <person name="Horton D.L."/>
            <person name="Alikhan N.F."/>
            <person name="Baker D."/>
            <person name="Gharbi K."/>
            <person name="Hall N."/>
            <person name="Watson M."/>
            <person name="Adriaenssens E.M."/>
            <person name="Foster-Nyarko E."/>
            <person name="Jarju S."/>
            <person name="Secka A."/>
            <person name="Antonio M."/>
            <person name="Oren A."/>
            <person name="Chaudhuri R.R."/>
            <person name="La Ragione R."/>
            <person name="Hildebrand F."/>
            <person name="Pallen M.J."/>
        </authorList>
    </citation>
    <scope>NUCLEOTIDE SEQUENCE</scope>
    <source>
        <strain evidence="7">G4-2901</strain>
    </source>
</reference>
<comment type="similarity">
    <text evidence="2">Belongs to the TspO/BZRP family.</text>
</comment>
<name>A0A948WVV4_9BACT</name>
<evidence type="ECO:0000256" key="5">
    <source>
        <dbReference type="ARBA" id="ARBA00023136"/>
    </source>
</evidence>
<dbReference type="PANTHER" id="PTHR10057">
    <property type="entry name" value="PERIPHERAL-TYPE BENZODIAZEPINE RECEPTOR"/>
    <property type="match status" value="1"/>
</dbReference>
<keyword evidence="3 6" id="KW-0812">Transmembrane</keyword>
<dbReference type="GO" id="GO:0033013">
    <property type="term" value="P:tetrapyrrole metabolic process"/>
    <property type="evidence" value="ECO:0007669"/>
    <property type="project" value="UniProtKB-ARBA"/>
</dbReference>
<dbReference type="CDD" id="cd15904">
    <property type="entry name" value="TSPO_MBR"/>
    <property type="match status" value="1"/>
</dbReference>
<gene>
    <name evidence="7" type="ORF">H9777_08260</name>
</gene>
<evidence type="ECO:0000256" key="3">
    <source>
        <dbReference type="ARBA" id="ARBA00022692"/>
    </source>
</evidence>
<feature type="transmembrane region" description="Helical" evidence="6">
    <location>
        <begin position="7"/>
        <end position="26"/>
    </location>
</feature>
<dbReference type="PIRSF" id="PIRSF005859">
    <property type="entry name" value="PBR"/>
    <property type="match status" value="1"/>
</dbReference>
<reference evidence="7" key="2">
    <citation type="submission" date="2021-04" db="EMBL/GenBank/DDBJ databases">
        <authorList>
            <person name="Gilroy R."/>
        </authorList>
    </citation>
    <scope>NUCLEOTIDE SEQUENCE</scope>
    <source>
        <strain evidence="7">G4-2901</strain>
    </source>
</reference>
<dbReference type="EMBL" id="JAHLFW010000070">
    <property type="protein sequence ID" value="MBU3838287.1"/>
    <property type="molecule type" value="Genomic_DNA"/>
</dbReference>
<dbReference type="AlphaFoldDB" id="A0A948WVV4"/>
<dbReference type="InterPro" id="IPR004307">
    <property type="entry name" value="TspO_MBR"/>
</dbReference>
<feature type="transmembrane region" description="Helical" evidence="6">
    <location>
        <begin position="99"/>
        <end position="120"/>
    </location>
</feature>
<accession>A0A948WVV4</accession>
<feature type="transmembrane region" description="Helical" evidence="6">
    <location>
        <begin position="127"/>
        <end position="149"/>
    </location>
</feature>
<evidence type="ECO:0000256" key="6">
    <source>
        <dbReference type="SAM" id="Phobius"/>
    </source>
</evidence>
<keyword evidence="5 6" id="KW-0472">Membrane</keyword>
<protein>
    <submittedName>
        <fullName evidence="7">Tryptophan-rich sensory protein</fullName>
    </submittedName>
</protein>
<dbReference type="InterPro" id="IPR038330">
    <property type="entry name" value="TspO/MBR-related_sf"/>
</dbReference>
<feature type="transmembrane region" description="Helical" evidence="6">
    <location>
        <begin position="46"/>
        <end position="63"/>
    </location>
</feature>
<dbReference type="Gene3D" id="1.20.1260.100">
    <property type="entry name" value="TspO/MBR protein"/>
    <property type="match status" value="1"/>
</dbReference>
<comment type="subcellular location">
    <subcellularLocation>
        <location evidence="1">Membrane</location>
        <topology evidence="1">Multi-pass membrane protein</topology>
    </subcellularLocation>
</comment>
<dbReference type="GO" id="GO:0016020">
    <property type="term" value="C:membrane"/>
    <property type="evidence" value="ECO:0007669"/>
    <property type="project" value="UniProtKB-SubCell"/>
</dbReference>
<evidence type="ECO:0000256" key="4">
    <source>
        <dbReference type="ARBA" id="ARBA00022989"/>
    </source>
</evidence>
<dbReference type="Proteomes" id="UP000783796">
    <property type="component" value="Unassembled WGS sequence"/>
</dbReference>
<dbReference type="PANTHER" id="PTHR10057:SF0">
    <property type="entry name" value="TRANSLOCATOR PROTEIN"/>
    <property type="match status" value="1"/>
</dbReference>
<proteinExistence type="inferred from homology"/>
<evidence type="ECO:0000256" key="1">
    <source>
        <dbReference type="ARBA" id="ARBA00004141"/>
    </source>
</evidence>